<reference evidence="1" key="1">
    <citation type="submission" date="2021-06" db="EMBL/GenBank/DDBJ databases">
        <title>Comparative genomics, transcriptomics and evolutionary studies reveal genomic signatures of adaptation to plant cell wall in hemibiotrophic fungi.</title>
        <authorList>
            <consortium name="DOE Joint Genome Institute"/>
            <person name="Baroncelli R."/>
            <person name="Diaz J.F."/>
            <person name="Benocci T."/>
            <person name="Peng M."/>
            <person name="Battaglia E."/>
            <person name="Haridas S."/>
            <person name="Andreopoulos W."/>
            <person name="Labutti K."/>
            <person name="Pangilinan J."/>
            <person name="Floch G.L."/>
            <person name="Makela M.R."/>
            <person name="Henrissat B."/>
            <person name="Grigoriev I.V."/>
            <person name="Crouch J.A."/>
            <person name="De Vries R.P."/>
            <person name="Sukno S.A."/>
            <person name="Thon M.R."/>
        </authorList>
    </citation>
    <scope>NUCLEOTIDE SEQUENCE</scope>
    <source>
        <strain evidence="1">CBS 125086</strain>
    </source>
</reference>
<gene>
    <name evidence="1" type="ORF">LY79DRAFT_555669</name>
</gene>
<dbReference type="GeneID" id="85442188"/>
<dbReference type="EMBL" id="JAHLJV010000034">
    <property type="protein sequence ID" value="KAK1590044.1"/>
    <property type="molecule type" value="Genomic_DNA"/>
</dbReference>
<keyword evidence="2" id="KW-1185">Reference proteome</keyword>
<name>A0AAD8V561_9PEZI</name>
<sequence length="117" mass="13049">MLMRVFQNTEWRLSAILNGLTFSPRTVHAKRGITVVIGVILTPQLIRRSGARPESLFEAAGIDAMVDRPDMRHKFEDHLMSAGATLMCMAGVRPQVAGVWDEGAERCGCQHTTWLAW</sequence>
<accession>A0AAD8V561</accession>
<proteinExistence type="predicted"/>
<dbReference type="InterPro" id="IPR036188">
    <property type="entry name" value="FAD/NAD-bd_sf"/>
</dbReference>
<dbReference type="Proteomes" id="UP001230504">
    <property type="component" value="Unassembled WGS sequence"/>
</dbReference>
<dbReference type="RefSeq" id="XP_060413556.1">
    <property type="nucleotide sequence ID" value="XM_060557948.1"/>
</dbReference>
<dbReference type="Gene3D" id="3.50.50.60">
    <property type="entry name" value="FAD/NAD(P)-binding domain"/>
    <property type="match status" value="1"/>
</dbReference>
<dbReference type="AlphaFoldDB" id="A0AAD8V561"/>
<evidence type="ECO:0000313" key="2">
    <source>
        <dbReference type="Proteomes" id="UP001230504"/>
    </source>
</evidence>
<evidence type="ECO:0000313" key="1">
    <source>
        <dbReference type="EMBL" id="KAK1590044.1"/>
    </source>
</evidence>
<comment type="caution">
    <text evidence="1">The sequence shown here is derived from an EMBL/GenBank/DDBJ whole genome shotgun (WGS) entry which is preliminary data.</text>
</comment>
<organism evidence="1 2">
    <name type="scientific">Colletotrichum navitas</name>
    <dbReference type="NCBI Taxonomy" id="681940"/>
    <lineage>
        <taxon>Eukaryota</taxon>
        <taxon>Fungi</taxon>
        <taxon>Dikarya</taxon>
        <taxon>Ascomycota</taxon>
        <taxon>Pezizomycotina</taxon>
        <taxon>Sordariomycetes</taxon>
        <taxon>Hypocreomycetidae</taxon>
        <taxon>Glomerellales</taxon>
        <taxon>Glomerellaceae</taxon>
        <taxon>Colletotrichum</taxon>
        <taxon>Colletotrichum graminicola species complex</taxon>
    </lineage>
</organism>
<protein>
    <submittedName>
        <fullName evidence="1">Uncharacterized protein</fullName>
    </submittedName>
</protein>